<dbReference type="EMBL" id="BJXV01000004">
    <property type="protein sequence ID" value="GEN27293.1"/>
    <property type="molecule type" value="Genomic_DNA"/>
</dbReference>
<dbReference type="AlphaFoldDB" id="A0A511UP71"/>
<dbReference type="InterPro" id="IPR010430">
    <property type="entry name" value="DUF1028"/>
</dbReference>
<evidence type="ECO:0000313" key="2">
    <source>
        <dbReference type="Proteomes" id="UP000321303"/>
    </source>
</evidence>
<sequence>MTYSIIARDPDTGAFGSATATGSVAVGGFVPHARSGAGAVATQGAFTNWLYGERGLDLMATGVSAARVREQLLEEDPGMSQRQFILCDREGNTAGYTGSANLAQVAHHCGEGVATAGNMLADRSIPQIMMETYLAHAGYPFAERLIKALVAGEDAGGDFRGTRSAAVTISAFDRPPMDLRVDWADEDCIGRLWQVYEKTQDPAFLSFLAGVPTRAHPTKTGHVKENGVNP</sequence>
<dbReference type="PANTHER" id="PTHR39328">
    <property type="entry name" value="BLL2871 PROTEIN"/>
    <property type="match status" value="1"/>
</dbReference>
<dbReference type="Gene3D" id="3.60.20.10">
    <property type="entry name" value="Glutamine Phosphoribosylpyrophosphate, subunit 1, domain 1"/>
    <property type="match status" value="1"/>
</dbReference>
<dbReference type="SUPFAM" id="SSF56235">
    <property type="entry name" value="N-terminal nucleophile aminohydrolases (Ntn hydrolases)"/>
    <property type="match status" value="1"/>
</dbReference>
<keyword evidence="2" id="KW-1185">Reference proteome</keyword>
<reference evidence="1 2" key="1">
    <citation type="submission" date="2019-07" db="EMBL/GenBank/DDBJ databases">
        <title>Whole genome shotgun sequence of Halomonas variabilis NBRC 102410.</title>
        <authorList>
            <person name="Hosoyama A."/>
            <person name="Uohara A."/>
            <person name="Ohji S."/>
            <person name="Ichikawa N."/>
        </authorList>
    </citation>
    <scope>NUCLEOTIDE SEQUENCE [LARGE SCALE GENOMIC DNA]</scope>
    <source>
        <strain evidence="1 2">NBRC 102410</strain>
    </source>
</reference>
<organism evidence="1 2">
    <name type="scientific">Halovibrio variabilis</name>
    <dbReference type="NCBI Taxonomy" id="31910"/>
    <lineage>
        <taxon>Bacteria</taxon>
        <taxon>Pseudomonadati</taxon>
        <taxon>Pseudomonadota</taxon>
        <taxon>Gammaproteobacteria</taxon>
        <taxon>Oceanospirillales</taxon>
        <taxon>Halomonadaceae</taxon>
        <taxon>Halovibrio</taxon>
    </lineage>
</organism>
<name>A0A511UP71_9GAMM</name>
<protein>
    <submittedName>
        <fullName evidence="1">Pilus assembly protein</fullName>
    </submittedName>
</protein>
<gene>
    <name evidence="1" type="ORF">HVA01_09390</name>
</gene>
<comment type="caution">
    <text evidence="1">The sequence shown here is derived from an EMBL/GenBank/DDBJ whole genome shotgun (WGS) entry which is preliminary data.</text>
</comment>
<dbReference type="OrthoDB" id="9790012at2"/>
<proteinExistence type="predicted"/>
<evidence type="ECO:0000313" key="1">
    <source>
        <dbReference type="EMBL" id="GEN27293.1"/>
    </source>
</evidence>
<dbReference type="Pfam" id="PF06267">
    <property type="entry name" value="DUF1028"/>
    <property type="match status" value="1"/>
</dbReference>
<dbReference type="InterPro" id="IPR029055">
    <property type="entry name" value="Ntn_hydrolases_N"/>
</dbReference>
<dbReference type="PANTHER" id="PTHR39328:SF1">
    <property type="entry name" value="BLL2871 PROTEIN"/>
    <property type="match status" value="1"/>
</dbReference>
<dbReference type="Proteomes" id="UP000321303">
    <property type="component" value="Unassembled WGS sequence"/>
</dbReference>
<dbReference type="RefSeq" id="WP_146873433.1">
    <property type="nucleotide sequence ID" value="NZ_BJXV01000004.1"/>
</dbReference>
<accession>A0A511UP71</accession>